<accession>A0A9D4DWE5</accession>
<keyword evidence="2" id="KW-1185">Reference proteome</keyword>
<reference evidence="1" key="1">
    <citation type="journal article" date="2019" name="bioRxiv">
        <title>The Genome of the Zebra Mussel, Dreissena polymorpha: A Resource for Invasive Species Research.</title>
        <authorList>
            <person name="McCartney M.A."/>
            <person name="Auch B."/>
            <person name="Kono T."/>
            <person name="Mallez S."/>
            <person name="Zhang Y."/>
            <person name="Obille A."/>
            <person name="Becker A."/>
            <person name="Abrahante J.E."/>
            <person name="Garbe J."/>
            <person name="Badalamenti J.P."/>
            <person name="Herman A."/>
            <person name="Mangelson H."/>
            <person name="Liachko I."/>
            <person name="Sullivan S."/>
            <person name="Sone E.D."/>
            <person name="Koren S."/>
            <person name="Silverstein K.A.T."/>
            <person name="Beckman K.B."/>
            <person name="Gohl D.M."/>
        </authorList>
    </citation>
    <scope>NUCLEOTIDE SEQUENCE</scope>
    <source>
        <strain evidence="1">Duluth1</strain>
        <tissue evidence="1">Whole animal</tissue>
    </source>
</reference>
<dbReference type="EMBL" id="JAIWYP010000009">
    <property type="protein sequence ID" value="KAH3768176.1"/>
    <property type="molecule type" value="Genomic_DNA"/>
</dbReference>
<dbReference type="Proteomes" id="UP000828390">
    <property type="component" value="Unassembled WGS sequence"/>
</dbReference>
<gene>
    <name evidence="1" type="ORF">DPMN_169388</name>
</gene>
<evidence type="ECO:0000313" key="2">
    <source>
        <dbReference type="Proteomes" id="UP000828390"/>
    </source>
</evidence>
<protein>
    <submittedName>
        <fullName evidence="1">Uncharacterized protein</fullName>
    </submittedName>
</protein>
<name>A0A9D4DWE5_DREPO</name>
<comment type="caution">
    <text evidence="1">The sequence shown here is derived from an EMBL/GenBank/DDBJ whole genome shotgun (WGS) entry which is preliminary data.</text>
</comment>
<reference evidence="1" key="2">
    <citation type="submission" date="2020-11" db="EMBL/GenBank/DDBJ databases">
        <authorList>
            <person name="McCartney M.A."/>
            <person name="Auch B."/>
            <person name="Kono T."/>
            <person name="Mallez S."/>
            <person name="Becker A."/>
            <person name="Gohl D.M."/>
            <person name="Silverstein K.A.T."/>
            <person name="Koren S."/>
            <person name="Bechman K.B."/>
            <person name="Herman A."/>
            <person name="Abrahante J.E."/>
            <person name="Garbe J."/>
        </authorList>
    </citation>
    <scope>NUCLEOTIDE SEQUENCE</scope>
    <source>
        <strain evidence="1">Duluth1</strain>
        <tissue evidence="1">Whole animal</tissue>
    </source>
</reference>
<proteinExistence type="predicted"/>
<organism evidence="1 2">
    <name type="scientific">Dreissena polymorpha</name>
    <name type="common">Zebra mussel</name>
    <name type="synonym">Mytilus polymorpha</name>
    <dbReference type="NCBI Taxonomy" id="45954"/>
    <lineage>
        <taxon>Eukaryota</taxon>
        <taxon>Metazoa</taxon>
        <taxon>Spiralia</taxon>
        <taxon>Lophotrochozoa</taxon>
        <taxon>Mollusca</taxon>
        <taxon>Bivalvia</taxon>
        <taxon>Autobranchia</taxon>
        <taxon>Heteroconchia</taxon>
        <taxon>Euheterodonta</taxon>
        <taxon>Imparidentia</taxon>
        <taxon>Neoheterodontei</taxon>
        <taxon>Myida</taxon>
        <taxon>Dreissenoidea</taxon>
        <taxon>Dreissenidae</taxon>
        <taxon>Dreissena</taxon>
    </lineage>
</organism>
<sequence>MGKDQNIKVVQIFVYQELKDSLCERNLIYCDILEPQNKTLSIPESSKEHDEIVNGIFQRVFDAILTVVELQDIGLMEWYSTSILEHNIWKGYKYVLITIQCRSETYNSVDSLQKALHAFNPVRFIDLDEVGHLMEGLKTGHMDEVVENMSDAGNYSAKRGDFTKRITPIPMPDDIDICFCKLKENGGL</sequence>
<evidence type="ECO:0000313" key="1">
    <source>
        <dbReference type="EMBL" id="KAH3768176.1"/>
    </source>
</evidence>
<dbReference type="AlphaFoldDB" id="A0A9D4DWE5"/>